<gene>
    <name evidence="2" type="ORF">J2S74_003731</name>
</gene>
<proteinExistence type="predicted"/>
<feature type="transmembrane region" description="Helical" evidence="1">
    <location>
        <begin position="40"/>
        <end position="58"/>
    </location>
</feature>
<evidence type="ECO:0000256" key="1">
    <source>
        <dbReference type="SAM" id="Phobius"/>
    </source>
</evidence>
<feature type="transmembrane region" description="Helical" evidence="1">
    <location>
        <begin position="95"/>
        <end position="113"/>
    </location>
</feature>
<reference evidence="2 3" key="1">
    <citation type="submission" date="2023-07" db="EMBL/GenBank/DDBJ databases">
        <title>Genomic Encyclopedia of Type Strains, Phase IV (KMG-IV): sequencing the most valuable type-strain genomes for metagenomic binning, comparative biology and taxonomic classification.</title>
        <authorList>
            <person name="Goeker M."/>
        </authorList>
    </citation>
    <scope>NUCLEOTIDE SEQUENCE [LARGE SCALE GENOMIC DNA]</scope>
    <source>
        <strain evidence="2 3">DSM 9768</strain>
    </source>
</reference>
<name>A0ABT9ZYI7_9BACI</name>
<evidence type="ECO:0000313" key="2">
    <source>
        <dbReference type="EMBL" id="MDQ0256311.1"/>
    </source>
</evidence>
<keyword evidence="1" id="KW-0812">Transmembrane</keyword>
<feature type="transmembrane region" description="Helical" evidence="1">
    <location>
        <begin position="12"/>
        <end position="34"/>
    </location>
</feature>
<accession>A0ABT9ZYI7</accession>
<keyword evidence="3" id="KW-1185">Reference proteome</keyword>
<dbReference type="EMBL" id="JAUSUG010000016">
    <property type="protein sequence ID" value="MDQ0256311.1"/>
    <property type="molecule type" value="Genomic_DNA"/>
</dbReference>
<evidence type="ECO:0000313" key="3">
    <source>
        <dbReference type="Proteomes" id="UP001230005"/>
    </source>
</evidence>
<keyword evidence="1" id="KW-1133">Transmembrane helix</keyword>
<protein>
    <submittedName>
        <fullName evidence="2">Ca2+/Na+ antiporter</fullName>
    </submittedName>
</protein>
<dbReference type="Proteomes" id="UP001230005">
    <property type="component" value="Unassembled WGS sequence"/>
</dbReference>
<sequence length="127" mass="14866">MENMEEQGKALLSNIITMLIIHGVLSIFVEALIYKDTFETAVINAFSLSVYIILLLLMNKGYIWVKVINILILFVNVSWSIIFIFRNAVSTFESVWIVISIIVYTIALVYLLFSKRISWYMHFKRDY</sequence>
<comment type="caution">
    <text evidence="2">The sequence shown here is derived from an EMBL/GenBank/DDBJ whole genome shotgun (WGS) entry which is preliminary data.</text>
</comment>
<dbReference type="RefSeq" id="WP_307328256.1">
    <property type="nucleotide sequence ID" value="NZ_JAUSUG010000016.1"/>
</dbReference>
<feature type="transmembrane region" description="Helical" evidence="1">
    <location>
        <begin position="70"/>
        <end position="89"/>
    </location>
</feature>
<organism evidence="2 3">
    <name type="scientific">Evansella vedderi</name>
    <dbReference type="NCBI Taxonomy" id="38282"/>
    <lineage>
        <taxon>Bacteria</taxon>
        <taxon>Bacillati</taxon>
        <taxon>Bacillota</taxon>
        <taxon>Bacilli</taxon>
        <taxon>Bacillales</taxon>
        <taxon>Bacillaceae</taxon>
        <taxon>Evansella</taxon>
    </lineage>
</organism>
<keyword evidence="1" id="KW-0472">Membrane</keyword>